<reference evidence="1" key="1">
    <citation type="submission" date="2017-07" db="EMBL/GenBank/DDBJ databases">
        <title>Taro Niue Genome Assembly and Annotation.</title>
        <authorList>
            <person name="Atibalentja N."/>
            <person name="Keating K."/>
            <person name="Fields C.J."/>
        </authorList>
    </citation>
    <scope>NUCLEOTIDE SEQUENCE</scope>
    <source>
        <strain evidence="1">Niue_2</strain>
        <tissue evidence="1">Leaf</tissue>
    </source>
</reference>
<dbReference type="Proteomes" id="UP000652761">
    <property type="component" value="Unassembled WGS sequence"/>
</dbReference>
<keyword evidence="2" id="KW-1185">Reference proteome</keyword>
<sequence length="86" mass="9898">MTCINRPLGVDQGVRRRPCERDGPIGRILRSRRDIPNRRDLFATRRFVAIVLPDLTAQSHFSQHPVAFWSRPVATLAVVCRYLTRA</sequence>
<comment type="caution">
    <text evidence="1">The sequence shown here is derived from an EMBL/GenBank/DDBJ whole genome shotgun (WGS) entry which is preliminary data.</text>
</comment>
<organism evidence="1 2">
    <name type="scientific">Colocasia esculenta</name>
    <name type="common">Wild taro</name>
    <name type="synonym">Arum esculentum</name>
    <dbReference type="NCBI Taxonomy" id="4460"/>
    <lineage>
        <taxon>Eukaryota</taxon>
        <taxon>Viridiplantae</taxon>
        <taxon>Streptophyta</taxon>
        <taxon>Embryophyta</taxon>
        <taxon>Tracheophyta</taxon>
        <taxon>Spermatophyta</taxon>
        <taxon>Magnoliopsida</taxon>
        <taxon>Liliopsida</taxon>
        <taxon>Araceae</taxon>
        <taxon>Aroideae</taxon>
        <taxon>Colocasieae</taxon>
        <taxon>Colocasia</taxon>
    </lineage>
</organism>
<proteinExistence type="predicted"/>
<dbReference type="EMBL" id="NMUH01010252">
    <property type="protein sequence ID" value="MQM20839.1"/>
    <property type="molecule type" value="Genomic_DNA"/>
</dbReference>
<gene>
    <name evidence="1" type="ORF">Taro_053867</name>
</gene>
<name>A0A843XMD6_COLES</name>
<evidence type="ECO:0000313" key="2">
    <source>
        <dbReference type="Proteomes" id="UP000652761"/>
    </source>
</evidence>
<evidence type="ECO:0000313" key="1">
    <source>
        <dbReference type="EMBL" id="MQM20839.1"/>
    </source>
</evidence>
<protein>
    <submittedName>
        <fullName evidence="1">Uncharacterized protein</fullName>
    </submittedName>
</protein>
<accession>A0A843XMD6</accession>
<dbReference type="AlphaFoldDB" id="A0A843XMD6"/>